<gene>
    <name evidence="1" type="ORF">HU200_059240</name>
</gene>
<dbReference type="OrthoDB" id="1435117at2759"/>
<dbReference type="AlphaFoldDB" id="A0A835AIP4"/>
<name>A0A835AIP4_9POAL</name>
<dbReference type="EMBL" id="JACEFO010002479">
    <property type="protein sequence ID" value="KAF8658754.1"/>
    <property type="molecule type" value="Genomic_DNA"/>
</dbReference>
<keyword evidence="2" id="KW-1185">Reference proteome</keyword>
<dbReference type="Proteomes" id="UP000636709">
    <property type="component" value="Unassembled WGS sequence"/>
</dbReference>
<evidence type="ECO:0000313" key="1">
    <source>
        <dbReference type="EMBL" id="KAF8658754.1"/>
    </source>
</evidence>
<protein>
    <submittedName>
        <fullName evidence="1">Uncharacterized protein</fullName>
    </submittedName>
</protein>
<accession>A0A835AIP4</accession>
<evidence type="ECO:0000313" key="2">
    <source>
        <dbReference type="Proteomes" id="UP000636709"/>
    </source>
</evidence>
<comment type="caution">
    <text evidence="1">The sequence shown here is derived from an EMBL/GenBank/DDBJ whole genome shotgun (WGS) entry which is preliminary data.</text>
</comment>
<proteinExistence type="predicted"/>
<organism evidence="1 2">
    <name type="scientific">Digitaria exilis</name>
    <dbReference type="NCBI Taxonomy" id="1010633"/>
    <lineage>
        <taxon>Eukaryota</taxon>
        <taxon>Viridiplantae</taxon>
        <taxon>Streptophyta</taxon>
        <taxon>Embryophyta</taxon>
        <taxon>Tracheophyta</taxon>
        <taxon>Spermatophyta</taxon>
        <taxon>Magnoliopsida</taxon>
        <taxon>Liliopsida</taxon>
        <taxon>Poales</taxon>
        <taxon>Poaceae</taxon>
        <taxon>PACMAD clade</taxon>
        <taxon>Panicoideae</taxon>
        <taxon>Panicodae</taxon>
        <taxon>Paniceae</taxon>
        <taxon>Anthephorinae</taxon>
        <taxon>Digitaria</taxon>
    </lineage>
</organism>
<reference evidence="1" key="1">
    <citation type="submission" date="2020-07" db="EMBL/GenBank/DDBJ databases">
        <title>Genome sequence and genetic diversity analysis of an under-domesticated orphan crop, white fonio (Digitaria exilis).</title>
        <authorList>
            <person name="Bennetzen J.L."/>
            <person name="Chen S."/>
            <person name="Ma X."/>
            <person name="Wang X."/>
            <person name="Yssel A.E.J."/>
            <person name="Chaluvadi S.R."/>
            <person name="Johnson M."/>
            <person name="Gangashetty P."/>
            <person name="Hamidou F."/>
            <person name="Sanogo M.D."/>
            <person name="Zwaenepoel A."/>
            <person name="Wallace J."/>
            <person name="Van De Peer Y."/>
            <person name="Van Deynze A."/>
        </authorList>
    </citation>
    <scope>NUCLEOTIDE SEQUENCE</scope>
    <source>
        <tissue evidence="1">Leaves</tissue>
    </source>
</reference>
<sequence>MLYECPFTCSVWRAISIWSGLVSFLPEHWSETSISIWSGLVSFLPEHWSETSTIADWFQQLAGPGADATAKGARSLAILVVWTIWSERNARIFKDEDRTADRLVQEIRDTARLWCTAGARHLATLVAQHFSE</sequence>